<protein>
    <submittedName>
        <fullName evidence="1">Uncharacterized protein</fullName>
    </submittedName>
</protein>
<dbReference type="KEGG" id="hcb:HCBAA847_1874"/>
<proteinExistence type="predicted"/>
<reference evidence="1" key="3">
    <citation type="submission" date="2012-07" db="EMBL/GenBank/DDBJ databases">
        <authorList>
            <person name="Akiyama T."/>
            <person name="Takeshita N."/>
            <person name="Ohmagari N."/>
            <person name="Kirikae T."/>
        </authorList>
    </citation>
    <scope>NUCLEOTIDE SEQUENCE</scope>
    <source>
        <strain evidence="1">ATCC BAA-847</strain>
    </source>
</reference>
<evidence type="ECO:0000313" key="4">
    <source>
        <dbReference type="Proteomes" id="UP000006036"/>
    </source>
</evidence>
<sequence>MALTGIVELLKILQEIFRLSDDKYNLLLKDKAVFDRLSPLTKQKELDIKQLEKTIQEWDLQIYEYVDRDNFNKVFINEFEKNFNRMNLENPFK</sequence>
<reference evidence="1 4" key="2">
    <citation type="journal article" date="2012" name="J. Bacteriol.">
        <title>Complete Genome Sequence of Helicobacter cinaedi Type Strain ATCC BAA-847.</title>
        <authorList>
            <person name="Miyoshi-Akiyama T."/>
            <person name="Takeshita N."/>
            <person name="Ohmagari N."/>
            <person name="Kirikae T."/>
        </authorList>
    </citation>
    <scope>NUCLEOTIDE SEQUENCE [LARGE SCALE GENOMIC DNA]</scope>
    <source>
        <strain evidence="1 4">ATCC BAA-847</strain>
    </source>
</reference>
<reference evidence="2" key="1">
    <citation type="submission" date="2008-08" db="EMBL/GenBank/DDBJ databases">
        <title>Annotation of Helicobacter cinaedi strain CCUG 18818.</title>
        <authorList>
            <consortium name="The Broad Institute Genome Sequencing Platform"/>
            <person name="Fox J.G."/>
            <person name="Shen Z."/>
            <person name="Charoenlap N."/>
            <person name="Schauer D.B."/>
            <person name="Ward D."/>
            <person name="Mehta T."/>
            <person name="Young S."/>
            <person name="Jaffe D."/>
            <person name="Gnerre S."/>
            <person name="Berlin A."/>
            <person name="Heiman D."/>
            <person name="Hepburn T."/>
            <person name="Shea T."/>
            <person name="Sykes S."/>
            <person name="Alvarado L."/>
            <person name="Kodira C."/>
            <person name="Borodovsky M."/>
            <person name="Lander E."/>
            <person name="Galagan J."/>
            <person name="Nusbaum C."/>
            <person name="Birren B."/>
        </authorList>
    </citation>
    <scope>NUCLEOTIDE SEQUENCE</scope>
    <source>
        <strain evidence="2">CCUG 18818</strain>
    </source>
</reference>
<organism evidence="1 4">
    <name type="scientific">Helicobacter cinaedi CCUG 18818 = ATCC BAA-847</name>
    <dbReference type="NCBI Taxonomy" id="537971"/>
    <lineage>
        <taxon>Bacteria</taxon>
        <taxon>Pseudomonadati</taxon>
        <taxon>Campylobacterota</taxon>
        <taxon>Epsilonproteobacteria</taxon>
        <taxon>Campylobacterales</taxon>
        <taxon>Helicobacteraceae</taxon>
        <taxon>Helicobacter</taxon>
    </lineage>
</organism>
<evidence type="ECO:0000313" key="3">
    <source>
        <dbReference type="Proteomes" id="UP000005755"/>
    </source>
</evidence>
<evidence type="ECO:0000313" key="2">
    <source>
        <dbReference type="EMBL" id="EFR45726.1"/>
    </source>
</evidence>
<dbReference type="Proteomes" id="UP000006036">
    <property type="component" value="Chromosome 1"/>
</dbReference>
<dbReference type="Proteomes" id="UP000005755">
    <property type="component" value="Unassembled WGS sequence"/>
</dbReference>
<evidence type="ECO:0000313" key="1">
    <source>
        <dbReference type="EMBL" id="BAM33094.1"/>
    </source>
</evidence>
<name>A0AAI8MPJ4_9HELI</name>
<keyword evidence="3" id="KW-1185">Reference proteome</keyword>
<gene>
    <name evidence="1" type="ORF">HCBAA847_1874</name>
    <name evidence="2" type="ORF">HCCG_00272</name>
</gene>
<dbReference type="EMBL" id="DS990391">
    <property type="protein sequence ID" value="EFR45726.1"/>
    <property type="molecule type" value="Genomic_DNA"/>
</dbReference>
<accession>A0AAI8MPJ4</accession>
<dbReference type="AlphaFoldDB" id="A0AAI8MPJ4"/>
<dbReference type="RefSeq" id="WP_002955549.1">
    <property type="nucleotide sequence ID" value="NC_020555.1"/>
</dbReference>
<reference evidence="3" key="4">
    <citation type="journal article" date="2014" name="Genome Announc.">
        <title>Draft genome sequences of six enterohepatic helicobacter species isolated from humans and one from rhesus macaques.</title>
        <authorList>
            <person name="Shen Z."/>
            <person name="Sheh A."/>
            <person name="Young S.K."/>
            <person name="Abouelliel A."/>
            <person name="Ward D.V."/>
            <person name="Earl A.M."/>
            <person name="Fox J.G."/>
        </authorList>
    </citation>
    <scope>NUCLEOTIDE SEQUENCE [LARGE SCALE GENOMIC DNA]</scope>
    <source>
        <strain evidence="3">CCUG 18818</strain>
    </source>
</reference>
<dbReference type="EMBL" id="AP012492">
    <property type="protein sequence ID" value="BAM33094.1"/>
    <property type="molecule type" value="Genomic_DNA"/>
</dbReference>